<comment type="caution">
    <text evidence="1">The sequence shown here is derived from an EMBL/GenBank/DDBJ whole genome shotgun (WGS) entry which is preliminary data.</text>
</comment>
<accession>A0A545UCH1</accession>
<protein>
    <submittedName>
        <fullName evidence="1">Uncharacterized protein</fullName>
    </submittedName>
</protein>
<keyword evidence="2" id="KW-1185">Reference proteome</keyword>
<name>A0A545UCH1_9GAMM</name>
<evidence type="ECO:0000313" key="1">
    <source>
        <dbReference type="EMBL" id="TQV87164.1"/>
    </source>
</evidence>
<dbReference type="AlphaFoldDB" id="A0A545UCH1"/>
<dbReference type="EMBL" id="VIKS01000009">
    <property type="protein sequence ID" value="TQV87164.1"/>
    <property type="molecule type" value="Genomic_DNA"/>
</dbReference>
<organism evidence="1 2">
    <name type="scientific">Aliikangiella coralliicola</name>
    <dbReference type="NCBI Taxonomy" id="2592383"/>
    <lineage>
        <taxon>Bacteria</taxon>
        <taxon>Pseudomonadati</taxon>
        <taxon>Pseudomonadota</taxon>
        <taxon>Gammaproteobacteria</taxon>
        <taxon>Oceanospirillales</taxon>
        <taxon>Pleioneaceae</taxon>
        <taxon>Aliikangiella</taxon>
    </lineage>
</organism>
<proteinExistence type="predicted"/>
<reference evidence="1 2" key="1">
    <citation type="submission" date="2019-07" db="EMBL/GenBank/DDBJ databases">
        <title>Draft genome for Aliikangiella sp. M105.</title>
        <authorList>
            <person name="Wang G."/>
        </authorList>
    </citation>
    <scope>NUCLEOTIDE SEQUENCE [LARGE SCALE GENOMIC DNA]</scope>
    <source>
        <strain evidence="1 2">M105</strain>
    </source>
</reference>
<evidence type="ECO:0000313" key="2">
    <source>
        <dbReference type="Proteomes" id="UP000315439"/>
    </source>
</evidence>
<sequence length="147" mass="16890">MKRNQLLILLSLISAFMMSFQYYAPIQSTVRQMISFVVKTTAEDSFTKTSKNSEFDYSALAKLNSDHLSGASKHSANNTHTITQYLNNSYLSITPITSPQKLQDYAAKLQKIMRNQQNIYHAIKTIHLAFIYPKQLFSKEHNVLSFF</sequence>
<gene>
    <name evidence="1" type="ORF">FLL46_15280</name>
</gene>
<dbReference type="Proteomes" id="UP000315439">
    <property type="component" value="Unassembled WGS sequence"/>
</dbReference>
<dbReference type="RefSeq" id="WP_142932191.1">
    <property type="nucleotide sequence ID" value="NZ_ML660165.1"/>
</dbReference>